<reference evidence="7 8" key="1">
    <citation type="submission" date="2022-01" db="EMBL/GenBank/DDBJ databases">
        <title>A high-quality chromosome-level genome assembly of rohu carp, Labeo rohita.</title>
        <authorList>
            <person name="Arick M.A. II"/>
            <person name="Hsu C.-Y."/>
            <person name="Magbanua Z."/>
            <person name="Pechanova O."/>
            <person name="Grover C."/>
            <person name="Miller E."/>
            <person name="Thrash A."/>
            <person name="Ezzel L."/>
            <person name="Alam S."/>
            <person name="Benzie J."/>
            <person name="Hamilton M."/>
            <person name="Karsi A."/>
            <person name="Lawrence M.L."/>
            <person name="Peterson D.G."/>
        </authorList>
    </citation>
    <scope>NUCLEOTIDE SEQUENCE [LARGE SCALE GENOMIC DNA]</scope>
    <source>
        <strain evidence="8">BAU-BD-2019</strain>
        <tissue evidence="7">Blood</tissue>
    </source>
</reference>
<comment type="caution">
    <text evidence="7">The sequence shown here is derived from an EMBL/GenBank/DDBJ whole genome shotgun (WGS) entry which is preliminary data.</text>
</comment>
<protein>
    <submittedName>
        <fullName evidence="7">Interferon-induced transmembrane protein 2</fullName>
    </submittedName>
</protein>
<sequence>MAMQSYSAPGGIPMQDNRAYAAQSVTVSMPDQKVSDDIIFSTFSLHFCNVCCLGFGAFYNSIKARDSRLLGDFPKARSYGAKARRLNIAAVIIGSILILIFLIIFVKTYMQATSIYNQIRYPYNY</sequence>
<proteinExistence type="inferred from homology"/>
<gene>
    <name evidence="7" type="ORF">H4Q32_024577</name>
</gene>
<evidence type="ECO:0000313" key="8">
    <source>
        <dbReference type="Proteomes" id="UP000830375"/>
    </source>
</evidence>
<keyword evidence="8" id="KW-1185">Reference proteome</keyword>
<name>A0ABQ8L790_LABRO</name>
<keyword evidence="3 6" id="KW-0812">Transmembrane</keyword>
<keyword evidence="4 6" id="KW-1133">Transmembrane helix</keyword>
<feature type="transmembrane region" description="Helical" evidence="6">
    <location>
        <begin position="86"/>
        <end position="106"/>
    </location>
</feature>
<comment type="similarity">
    <text evidence="2">Belongs to the CD225/Dispanin family.</text>
</comment>
<evidence type="ECO:0000256" key="4">
    <source>
        <dbReference type="ARBA" id="ARBA00022989"/>
    </source>
</evidence>
<keyword evidence="5 6" id="KW-0472">Membrane</keyword>
<accession>A0ABQ8L790</accession>
<organism evidence="7 8">
    <name type="scientific">Labeo rohita</name>
    <name type="common">Indian major carp</name>
    <name type="synonym">Cyprinus rohita</name>
    <dbReference type="NCBI Taxonomy" id="84645"/>
    <lineage>
        <taxon>Eukaryota</taxon>
        <taxon>Metazoa</taxon>
        <taxon>Chordata</taxon>
        <taxon>Craniata</taxon>
        <taxon>Vertebrata</taxon>
        <taxon>Euteleostomi</taxon>
        <taxon>Actinopterygii</taxon>
        <taxon>Neopterygii</taxon>
        <taxon>Teleostei</taxon>
        <taxon>Ostariophysi</taxon>
        <taxon>Cypriniformes</taxon>
        <taxon>Cyprinidae</taxon>
        <taxon>Labeoninae</taxon>
        <taxon>Labeonini</taxon>
        <taxon>Labeo</taxon>
    </lineage>
</organism>
<dbReference type="InterPro" id="IPR051517">
    <property type="entry name" value="IFITM_antiviral_protein"/>
</dbReference>
<dbReference type="EMBL" id="JACTAM010001533">
    <property type="protein sequence ID" value="KAI2646290.1"/>
    <property type="molecule type" value="Genomic_DNA"/>
</dbReference>
<dbReference type="Pfam" id="PF04505">
    <property type="entry name" value="CD225"/>
    <property type="match status" value="1"/>
</dbReference>
<dbReference type="PANTHER" id="PTHR13999">
    <property type="entry name" value="INTERFERON INDUCIBLE TRANSMEMBRANE PROTEIN"/>
    <property type="match status" value="1"/>
</dbReference>
<comment type="subcellular location">
    <subcellularLocation>
        <location evidence="1">Membrane</location>
    </subcellularLocation>
</comment>
<dbReference type="InterPro" id="IPR007593">
    <property type="entry name" value="CD225/Dispanin_fam"/>
</dbReference>
<evidence type="ECO:0000256" key="5">
    <source>
        <dbReference type="ARBA" id="ARBA00023136"/>
    </source>
</evidence>
<evidence type="ECO:0000256" key="3">
    <source>
        <dbReference type="ARBA" id="ARBA00022692"/>
    </source>
</evidence>
<feature type="transmembrane region" description="Helical" evidence="6">
    <location>
        <begin position="38"/>
        <end position="59"/>
    </location>
</feature>
<evidence type="ECO:0000256" key="2">
    <source>
        <dbReference type="ARBA" id="ARBA00006843"/>
    </source>
</evidence>
<evidence type="ECO:0000256" key="1">
    <source>
        <dbReference type="ARBA" id="ARBA00004370"/>
    </source>
</evidence>
<dbReference type="PANTHER" id="PTHR13999:SF31">
    <property type="entry name" value="IFITM1-RELATED"/>
    <property type="match status" value="1"/>
</dbReference>
<dbReference type="Proteomes" id="UP000830375">
    <property type="component" value="Unassembled WGS sequence"/>
</dbReference>
<evidence type="ECO:0000313" key="7">
    <source>
        <dbReference type="EMBL" id="KAI2646290.1"/>
    </source>
</evidence>
<evidence type="ECO:0000256" key="6">
    <source>
        <dbReference type="SAM" id="Phobius"/>
    </source>
</evidence>